<keyword evidence="1" id="KW-0812">Transmembrane</keyword>
<dbReference type="GO" id="GO:0080120">
    <property type="term" value="P:CAAX-box protein maturation"/>
    <property type="evidence" value="ECO:0007669"/>
    <property type="project" value="UniProtKB-ARBA"/>
</dbReference>
<feature type="domain" description="CAAX prenyl protease 2/Lysostaphin resistance protein A-like" evidence="2">
    <location>
        <begin position="198"/>
        <end position="288"/>
    </location>
</feature>
<dbReference type="AlphaFoldDB" id="A0AAP6ZN05"/>
<evidence type="ECO:0000256" key="1">
    <source>
        <dbReference type="SAM" id="Phobius"/>
    </source>
</evidence>
<evidence type="ECO:0000313" key="3">
    <source>
        <dbReference type="EMBL" id="NOJ22380.1"/>
    </source>
</evidence>
<reference evidence="3 4" key="1">
    <citation type="submission" date="2019-09" db="EMBL/GenBank/DDBJ databases">
        <title>Draft genome sequencing and comparative genomics of hatchery-associated Vibrios.</title>
        <authorList>
            <person name="Kehlet-Delgado H."/>
            <person name="Mueller R.S."/>
        </authorList>
    </citation>
    <scope>NUCLEOTIDE SEQUENCE [LARGE SCALE GENOMIC DNA]</scope>
    <source>
        <strain evidence="3 4">09-121-3</strain>
    </source>
</reference>
<keyword evidence="1" id="KW-0472">Membrane</keyword>
<dbReference type="EMBL" id="VTXP01000003">
    <property type="protein sequence ID" value="NOJ22380.1"/>
    <property type="molecule type" value="Genomic_DNA"/>
</dbReference>
<dbReference type="PANTHER" id="PTHR36435:SF1">
    <property type="entry name" value="CAAX AMINO TERMINAL PROTEASE FAMILY PROTEIN"/>
    <property type="match status" value="1"/>
</dbReference>
<proteinExistence type="predicted"/>
<feature type="transmembrane region" description="Helical" evidence="1">
    <location>
        <begin position="231"/>
        <end position="247"/>
    </location>
</feature>
<dbReference type="Pfam" id="PF02517">
    <property type="entry name" value="Rce1-like"/>
    <property type="match status" value="1"/>
</dbReference>
<name>A0AAP6ZN05_9VIBR</name>
<feature type="transmembrane region" description="Helical" evidence="1">
    <location>
        <begin position="276"/>
        <end position="296"/>
    </location>
</feature>
<dbReference type="GO" id="GO:0004175">
    <property type="term" value="F:endopeptidase activity"/>
    <property type="evidence" value="ECO:0007669"/>
    <property type="project" value="UniProtKB-ARBA"/>
</dbReference>
<accession>A0AAP6ZN05</accession>
<dbReference type="InterPro" id="IPR003675">
    <property type="entry name" value="Rce1/LyrA-like_dom"/>
</dbReference>
<feature type="transmembrane region" description="Helical" evidence="1">
    <location>
        <begin position="96"/>
        <end position="116"/>
    </location>
</feature>
<feature type="transmembrane region" description="Helical" evidence="1">
    <location>
        <begin position="32"/>
        <end position="50"/>
    </location>
</feature>
<dbReference type="InterPro" id="IPR052710">
    <property type="entry name" value="CAAX_protease"/>
</dbReference>
<keyword evidence="3" id="KW-0645">Protease</keyword>
<evidence type="ECO:0000259" key="2">
    <source>
        <dbReference type="Pfam" id="PF02517"/>
    </source>
</evidence>
<dbReference type="PANTHER" id="PTHR36435">
    <property type="entry name" value="SLR1288 PROTEIN"/>
    <property type="match status" value="1"/>
</dbReference>
<comment type="caution">
    <text evidence="3">The sequence shown here is derived from an EMBL/GenBank/DDBJ whole genome shotgun (WGS) entry which is preliminary data.</text>
</comment>
<protein>
    <submittedName>
        <fullName evidence="3">CPBP family intramembrane metalloprotease</fullName>
    </submittedName>
</protein>
<feature type="transmembrane region" description="Helical" evidence="1">
    <location>
        <begin position="136"/>
        <end position="158"/>
    </location>
</feature>
<dbReference type="Proteomes" id="UP000576645">
    <property type="component" value="Unassembled WGS sequence"/>
</dbReference>
<keyword evidence="1" id="KW-1133">Transmembrane helix</keyword>
<feature type="transmembrane region" description="Helical" evidence="1">
    <location>
        <begin position="56"/>
        <end position="84"/>
    </location>
</feature>
<keyword evidence="3" id="KW-0482">Metalloprotease</keyword>
<evidence type="ECO:0000313" key="4">
    <source>
        <dbReference type="Proteomes" id="UP000576645"/>
    </source>
</evidence>
<feature type="transmembrane region" description="Helical" evidence="1">
    <location>
        <begin position="199"/>
        <end position="219"/>
    </location>
</feature>
<organism evidence="3 4">
    <name type="scientific">Vibrio coralliilyticus</name>
    <dbReference type="NCBI Taxonomy" id="190893"/>
    <lineage>
        <taxon>Bacteria</taxon>
        <taxon>Pseudomonadati</taxon>
        <taxon>Pseudomonadota</taxon>
        <taxon>Gammaproteobacteria</taxon>
        <taxon>Vibrionales</taxon>
        <taxon>Vibrionaceae</taxon>
        <taxon>Vibrio</taxon>
    </lineage>
</organism>
<sequence>MRFGELVLTEDSVHHTLFNRNPFHLMHIDHSIWVWLLFSASILAAFLRAQTASLSLLAATLLGGLIAGVLSPLGLIIIVTFLTITYYLKNKSSLPPVILSTVVIIGSLALFLHLVPGFSNPQVLQNMQAGPLSADFSMYLNLDKPLAFFALLLAFPALLGENRKINYRTILLTSIPLFALLPIASLLGAIKPEFSIPSWWWLFAFNNLLFTCVAEEALFRGFIQQKLTNKYGAYIGVVVASLLFGLAHFTGGPLLIVFASLAGLGYGLIFHTTGRLWAAVLVHFLFNFSHLLFYTYPILRG</sequence>
<gene>
    <name evidence="3" type="ORF">F0238_06475</name>
</gene>
<keyword evidence="3" id="KW-0378">Hydrolase</keyword>
<dbReference type="GO" id="GO:0008237">
    <property type="term" value="F:metallopeptidase activity"/>
    <property type="evidence" value="ECO:0007669"/>
    <property type="project" value="UniProtKB-KW"/>
</dbReference>
<feature type="transmembrane region" description="Helical" evidence="1">
    <location>
        <begin position="170"/>
        <end position="187"/>
    </location>
</feature>